<reference evidence="5" key="1">
    <citation type="submission" date="2020-07" db="EMBL/GenBank/DDBJ databases">
        <title>The High-quality genome of the commercially important snow crab, Chionoecetes opilio.</title>
        <authorList>
            <person name="Jeong J.-H."/>
            <person name="Ryu S."/>
        </authorList>
    </citation>
    <scope>NUCLEOTIDE SEQUENCE</scope>
    <source>
        <strain evidence="5">MADBK_172401_WGS</strain>
        <tissue evidence="5">Digestive gland</tissue>
    </source>
</reference>
<dbReference type="Pfam" id="PF13927">
    <property type="entry name" value="Ig_3"/>
    <property type="match status" value="4"/>
</dbReference>
<feature type="domain" description="Ig-like" evidence="4">
    <location>
        <begin position="202"/>
        <end position="284"/>
    </location>
</feature>
<dbReference type="PANTHER" id="PTHR45080:SF8">
    <property type="entry name" value="IG-LIKE DOMAIN-CONTAINING PROTEIN"/>
    <property type="match status" value="1"/>
</dbReference>
<sequence length="863" mass="91742">MAPSVSWTRDGSAIGINGKGNINTEGNGRWLRVVRAGSHNAGLYTCTATNLAGLLDVDLSLNVHVVPEVVRGRLSGVKHSVLEGGKAVEVVIVTEGGHAVLECYLLKGSPAPSRLWTLMPNMSLPQHFKVMDGGERVAISQASVEDTGTYNCLARNVAGQDNKLVKLQVYASPRVNMSALPSHFVVLHKGKGGIGVPSKGLPGNSSHSVALTTTHGQTVTLPCPVTGYPLPRRLWYQGSRALVSSAKQVIGAGGRDLTLVGVEPGNAGLYVCVAVNPAGETQLTTALHVIFAPDIQSVGRPSRQYNVSVGEAVELECDAQGNPPPQVIWSHQDAPLKPSSRLQMLKEGHVLSISEVEVNDDGNYTCKAVNVVGTTDETFHLHVYAPPKVSGPLETTVSVLSGQPVKLECDIEGRPKPAFTWTLNGNDLDSSDIIVEDNLLNIESTELGHAGTYQCEAVNSVGQAVKTFKLHVQEPPIIAGGLEEVVTVVEGEAASLHCLASGTGGAGSWAHEHLHVSHEGSNLQIHYVEKSDAGFYSCLASNVAGNATKQYLLQVLVKPALLAAEDEVKVVAGQRTTLSCSFSGFPQPQVLRGDPVADVPASGALQLSPVLPNNFGNYTCVADNEAGQANHTIHLTVHTPPSVHVEKKQVVAVSGAEVTLHCRAEGFPVPTIRWFKAHKVITPSPEFEVRDDGSLHVPLVLPSLADTYVCTGQNPAGSASDHTQLVVQEPPVVMSDQQTEVTVTQGQEASLICDVTGSPPPTITWARPDMGHTPVTPEDPRIKDLFAAPPSVKEERNESVSLKRGEELRLGCTVSGSPQPRTAWLRDGRVLYNTARILIQPNGDLVVSTTQVCLHSLTLRLSF</sequence>
<dbReference type="GO" id="GO:0043025">
    <property type="term" value="C:neuronal cell body"/>
    <property type="evidence" value="ECO:0007669"/>
    <property type="project" value="TreeGrafter"/>
</dbReference>
<dbReference type="InterPro" id="IPR013098">
    <property type="entry name" value="Ig_I-set"/>
</dbReference>
<protein>
    <submittedName>
        <fullName evidence="5">Hemicentin-1</fullName>
    </submittedName>
</protein>
<dbReference type="GO" id="GO:0008046">
    <property type="term" value="F:axon guidance receptor activity"/>
    <property type="evidence" value="ECO:0007669"/>
    <property type="project" value="TreeGrafter"/>
</dbReference>
<feature type="domain" description="Ig-like" evidence="4">
    <location>
        <begin position="387"/>
        <end position="471"/>
    </location>
</feature>
<feature type="domain" description="Ig-like" evidence="4">
    <location>
        <begin position="559"/>
        <end position="636"/>
    </location>
</feature>
<evidence type="ECO:0000313" key="6">
    <source>
        <dbReference type="Proteomes" id="UP000770661"/>
    </source>
</evidence>
<dbReference type="CDD" id="cd00096">
    <property type="entry name" value="Ig"/>
    <property type="match status" value="2"/>
</dbReference>
<dbReference type="Proteomes" id="UP000770661">
    <property type="component" value="Unassembled WGS sequence"/>
</dbReference>
<feature type="domain" description="Ig-like" evidence="4">
    <location>
        <begin position="293"/>
        <end position="382"/>
    </location>
</feature>
<dbReference type="InterPro" id="IPR050958">
    <property type="entry name" value="Cell_Adh-Cytoskel_Orgn"/>
</dbReference>
<keyword evidence="2" id="KW-1015">Disulfide bond</keyword>
<evidence type="ECO:0000256" key="3">
    <source>
        <dbReference type="ARBA" id="ARBA00023319"/>
    </source>
</evidence>
<comment type="caution">
    <text evidence="5">The sequence shown here is derived from an EMBL/GenBank/DDBJ whole genome shotgun (WGS) entry which is preliminary data.</text>
</comment>
<accession>A0A8J5D3Z1</accession>
<name>A0A8J5D3Z1_CHIOP</name>
<dbReference type="InterPro" id="IPR003599">
    <property type="entry name" value="Ig_sub"/>
</dbReference>
<dbReference type="SMART" id="SM00408">
    <property type="entry name" value="IGc2"/>
    <property type="match status" value="9"/>
</dbReference>
<feature type="domain" description="Ig-like" evidence="4">
    <location>
        <begin position="641"/>
        <end position="726"/>
    </location>
</feature>
<feature type="domain" description="Ig-like" evidence="4">
    <location>
        <begin position="475"/>
        <end position="554"/>
    </location>
</feature>
<evidence type="ECO:0000313" key="5">
    <source>
        <dbReference type="EMBL" id="KAG0728612.1"/>
    </source>
</evidence>
<dbReference type="PROSITE" id="PS50835">
    <property type="entry name" value="IG_LIKE"/>
    <property type="match status" value="9"/>
</dbReference>
<keyword evidence="3" id="KW-0393">Immunoglobulin domain</keyword>
<gene>
    <name evidence="5" type="primary">HMCN1_2</name>
    <name evidence="5" type="ORF">GWK47_032125</name>
</gene>
<dbReference type="GO" id="GO:0030424">
    <property type="term" value="C:axon"/>
    <property type="evidence" value="ECO:0007669"/>
    <property type="project" value="TreeGrafter"/>
</dbReference>
<proteinExistence type="predicted"/>
<dbReference type="InterPro" id="IPR007110">
    <property type="entry name" value="Ig-like_dom"/>
</dbReference>
<evidence type="ECO:0000259" key="4">
    <source>
        <dbReference type="PROSITE" id="PS50835"/>
    </source>
</evidence>
<dbReference type="OrthoDB" id="6362922at2759"/>
<evidence type="ECO:0000256" key="1">
    <source>
        <dbReference type="ARBA" id="ARBA00022729"/>
    </source>
</evidence>
<dbReference type="InterPro" id="IPR036179">
    <property type="entry name" value="Ig-like_dom_sf"/>
</dbReference>
<keyword evidence="6" id="KW-1185">Reference proteome</keyword>
<feature type="domain" description="Ig-like" evidence="4">
    <location>
        <begin position="67"/>
        <end position="168"/>
    </location>
</feature>
<dbReference type="Gene3D" id="2.60.40.10">
    <property type="entry name" value="Immunoglobulins"/>
    <property type="match status" value="10"/>
</dbReference>
<dbReference type="GO" id="GO:0007156">
    <property type="term" value="P:homophilic cell adhesion via plasma membrane adhesion molecules"/>
    <property type="evidence" value="ECO:0007669"/>
    <property type="project" value="TreeGrafter"/>
</dbReference>
<feature type="domain" description="Ig-like" evidence="4">
    <location>
        <begin position="730"/>
        <end position="823"/>
    </location>
</feature>
<dbReference type="EMBL" id="JACEEZ010001999">
    <property type="protein sequence ID" value="KAG0728612.1"/>
    <property type="molecule type" value="Genomic_DNA"/>
</dbReference>
<dbReference type="FunFam" id="2.60.40.10:FF:000503">
    <property type="entry name" value="Hemicentin 1"/>
    <property type="match status" value="1"/>
</dbReference>
<dbReference type="AlphaFoldDB" id="A0A8J5D3Z1"/>
<feature type="domain" description="Ig-like" evidence="4">
    <location>
        <begin position="1"/>
        <end position="62"/>
    </location>
</feature>
<dbReference type="InterPro" id="IPR013783">
    <property type="entry name" value="Ig-like_fold"/>
</dbReference>
<dbReference type="Pfam" id="PF07679">
    <property type="entry name" value="I-set"/>
    <property type="match status" value="6"/>
</dbReference>
<dbReference type="InterPro" id="IPR003598">
    <property type="entry name" value="Ig_sub2"/>
</dbReference>
<keyword evidence="1" id="KW-0732">Signal</keyword>
<dbReference type="SMART" id="SM00409">
    <property type="entry name" value="IG"/>
    <property type="match status" value="9"/>
</dbReference>
<dbReference type="SUPFAM" id="SSF48726">
    <property type="entry name" value="Immunoglobulin"/>
    <property type="match status" value="10"/>
</dbReference>
<evidence type="ECO:0000256" key="2">
    <source>
        <dbReference type="ARBA" id="ARBA00023157"/>
    </source>
</evidence>
<dbReference type="PANTHER" id="PTHR45080">
    <property type="entry name" value="CONTACTIN 5"/>
    <property type="match status" value="1"/>
</dbReference>
<dbReference type="FunFam" id="2.60.40.10:FF:000130">
    <property type="entry name" value="Hemicentin 1"/>
    <property type="match status" value="1"/>
</dbReference>
<dbReference type="GO" id="GO:0005886">
    <property type="term" value="C:plasma membrane"/>
    <property type="evidence" value="ECO:0007669"/>
    <property type="project" value="TreeGrafter"/>
</dbReference>
<dbReference type="GO" id="GO:0050808">
    <property type="term" value="P:synapse organization"/>
    <property type="evidence" value="ECO:0007669"/>
    <property type="project" value="TreeGrafter"/>
</dbReference>
<organism evidence="5 6">
    <name type="scientific">Chionoecetes opilio</name>
    <name type="common">Atlantic snow crab</name>
    <name type="synonym">Cancer opilio</name>
    <dbReference type="NCBI Taxonomy" id="41210"/>
    <lineage>
        <taxon>Eukaryota</taxon>
        <taxon>Metazoa</taxon>
        <taxon>Ecdysozoa</taxon>
        <taxon>Arthropoda</taxon>
        <taxon>Crustacea</taxon>
        <taxon>Multicrustacea</taxon>
        <taxon>Malacostraca</taxon>
        <taxon>Eumalacostraca</taxon>
        <taxon>Eucarida</taxon>
        <taxon>Decapoda</taxon>
        <taxon>Pleocyemata</taxon>
        <taxon>Brachyura</taxon>
        <taxon>Eubrachyura</taxon>
        <taxon>Majoidea</taxon>
        <taxon>Majidae</taxon>
        <taxon>Chionoecetes</taxon>
    </lineage>
</organism>